<protein>
    <submittedName>
        <fullName evidence="1">Uncharacterized protein</fullName>
    </submittedName>
</protein>
<sequence>MLIVFLCKGSKLSQNQSLCQESYEKDRSVPLILTNRSATLTTTLMTRIEGAILIAPPPSRQLATGWKNTSSIPWGHRLF</sequence>
<evidence type="ECO:0000313" key="2">
    <source>
        <dbReference type="Proteomes" id="UP001054945"/>
    </source>
</evidence>
<accession>A0AAV4X7Y9</accession>
<name>A0AAV4X7Y9_CAEEX</name>
<comment type="caution">
    <text evidence="1">The sequence shown here is derived from an EMBL/GenBank/DDBJ whole genome shotgun (WGS) entry which is preliminary data.</text>
</comment>
<evidence type="ECO:0000313" key="1">
    <source>
        <dbReference type="EMBL" id="GIY90075.1"/>
    </source>
</evidence>
<dbReference type="Proteomes" id="UP001054945">
    <property type="component" value="Unassembled WGS sequence"/>
</dbReference>
<organism evidence="1 2">
    <name type="scientific">Caerostris extrusa</name>
    <name type="common">Bark spider</name>
    <name type="synonym">Caerostris bankana</name>
    <dbReference type="NCBI Taxonomy" id="172846"/>
    <lineage>
        <taxon>Eukaryota</taxon>
        <taxon>Metazoa</taxon>
        <taxon>Ecdysozoa</taxon>
        <taxon>Arthropoda</taxon>
        <taxon>Chelicerata</taxon>
        <taxon>Arachnida</taxon>
        <taxon>Araneae</taxon>
        <taxon>Araneomorphae</taxon>
        <taxon>Entelegynae</taxon>
        <taxon>Araneoidea</taxon>
        <taxon>Araneidae</taxon>
        <taxon>Caerostris</taxon>
    </lineage>
</organism>
<keyword evidence="2" id="KW-1185">Reference proteome</keyword>
<reference evidence="1 2" key="1">
    <citation type="submission" date="2021-06" db="EMBL/GenBank/DDBJ databases">
        <title>Caerostris extrusa draft genome.</title>
        <authorList>
            <person name="Kono N."/>
            <person name="Arakawa K."/>
        </authorList>
    </citation>
    <scope>NUCLEOTIDE SEQUENCE [LARGE SCALE GENOMIC DNA]</scope>
</reference>
<proteinExistence type="predicted"/>
<dbReference type="AlphaFoldDB" id="A0AAV4X7Y9"/>
<dbReference type="EMBL" id="BPLR01017287">
    <property type="protein sequence ID" value="GIY90075.1"/>
    <property type="molecule type" value="Genomic_DNA"/>
</dbReference>
<gene>
    <name evidence="1" type="ORF">CEXT_492491</name>
</gene>